<evidence type="ECO:0000256" key="2">
    <source>
        <dbReference type="ARBA" id="ARBA00022737"/>
    </source>
</evidence>
<dbReference type="PROSITE" id="PS50082">
    <property type="entry name" value="WD_REPEATS_2"/>
    <property type="match status" value="2"/>
</dbReference>
<accession>A0A0D2AYL7</accession>
<dbReference type="OrthoDB" id="7668193at2759"/>
<feature type="repeat" description="WD" evidence="7">
    <location>
        <begin position="386"/>
        <end position="401"/>
    </location>
</feature>
<keyword evidence="9" id="KW-1185">Reference proteome</keyword>
<dbReference type="STRING" id="91928.A0A0D2AYL7"/>
<evidence type="ECO:0000256" key="5">
    <source>
        <dbReference type="ARBA" id="ARBA00038749"/>
    </source>
</evidence>
<dbReference type="RefSeq" id="XP_016232029.1">
    <property type="nucleotide sequence ID" value="XM_016383406.1"/>
</dbReference>
<dbReference type="Proteomes" id="UP000053328">
    <property type="component" value="Unassembled WGS sequence"/>
</dbReference>
<name>A0A0D2AYL7_9EURO</name>
<dbReference type="InterPro" id="IPR001680">
    <property type="entry name" value="WD40_rpt"/>
</dbReference>
<comment type="subunit">
    <text evidence="5">Component of the ASTRA chromatin remodeling machinery complex.</text>
</comment>
<evidence type="ECO:0000256" key="6">
    <source>
        <dbReference type="ARBA" id="ARBA00040563"/>
    </source>
</evidence>
<reference evidence="8 9" key="1">
    <citation type="submission" date="2015-01" db="EMBL/GenBank/DDBJ databases">
        <title>The Genome Sequence of Exophiala spinifera CBS89968.</title>
        <authorList>
            <consortium name="The Broad Institute Genomics Platform"/>
            <person name="Cuomo C."/>
            <person name="de Hoog S."/>
            <person name="Gorbushina A."/>
            <person name="Stielow B."/>
            <person name="Teixiera M."/>
            <person name="Abouelleil A."/>
            <person name="Chapman S.B."/>
            <person name="Priest M."/>
            <person name="Young S.K."/>
            <person name="Wortman J."/>
            <person name="Nusbaum C."/>
            <person name="Birren B."/>
        </authorList>
    </citation>
    <scope>NUCLEOTIDE SEQUENCE [LARGE SCALE GENOMIC DNA]</scope>
    <source>
        <strain evidence="8 9">CBS 89968</strain>
    </source>
</reference>
<dbReference type="InterPro" id="IPR019775">
    <property type="entry name" value="WD40_repeat_CS"/>
</dbReference>
<dbReference type="PANTHER" id="PTHR19854">
    <property type="entry name" value="TRANSDUCIN BETA-LIKE 3"/>
    <property type="match status" value="1"/>
</dbReference>
<sequence length="401" mass="44253">MDRPAVPTYVLRGHDAPIHALHFYCRNTYVASGDGEGWLIIWSLATKRPVAVWKGHEGAIMSIKQWTGKRLVSHGRDHKLRVWQVQDEDLAGLSTNLPGDKTTVARREPWLLHSMSVNALNFCAFSMCNESPGRNSDTAALPQLIASPNGLDSGGIDIFQLPSERRISQIASIQGSPTGMVMAVSIFHDASSRLVVVSGYEDGRVMVHARSGSFADEGGWQRIMLTKAHPSSQPVLSLDVSPSNDYFITSGVDSWIARYSLNIPHTPSETLLETQAEKSVKTKHAGQQGLSIRSDGKIFATAGWDARIRVYSTRTIKELAVLQWHQQGCYATCFADVDLDLDDTTTPTEHSDSDPSIQSKEILAPPTALEIIKRKREEKARKVHWIAAGGKDGKISLWDIY</sequence>
<dbReference type="PANTHER" id="PTHR19854:SF1">
    <property type="entry name" value="GUANINE NUCLEOTIDE-BINDING PROTEIN SUBUNIT BETA-LIKE PROTEIN 1"/>
    <property type="match status" value="1"/>
</dbReference>
<dbReference type="SMART" id="SM00320">
    <property type="entry name" value="WD40"/>
    <property type="match status" value="6"/>
</dbReference>
<dbReference type="AlphaFoldDB" id="A0A0D2AYL7"/>
<dbReference type="Gene3D" id="2.130.10.10">
    <property type="entry name" value="YVTN repeat-like/Quinoprotein amine dehydrogenase"/>
    <property type="match status" value="3"/>
</dbReference>
<organism evidence="8 9">
    <name type="scientific">Exophiala spinifera</name>
    <dbReference type="NCBI Taxonomy" id="91928"/>
    <lineage>
        <taxon>Eukaryota</taxon>
        <taxon>Fungi</taxon>
        <taxon>Dikarya</taxon>
        <taxon>Ascomycota</taxon>
        <taxon>Pezizomycotina</taxon>
        <taxon>Eurotiomycetes</taxon>
        <taxon>Chaetothyriomycetidae</taxon>
        <taxon>Chaetothyriales</taxon>
        <taxon>Herpotrichiellaceae</taxon>
        <taxon>Exophiala</taxon>
    </lineage>
</organism>
<evidence type="ECO:0000313" key="9">
    <source>
        <dbReference type="Proteomes" id="UP000053328"/>
    </source>
</evidence>
<dbReference type="VEuPathDB" id="FungiDB:PV08_09086"/>
<gene>
    <name evidence="8" type="ORF">PV08_09086</name>
</gene>
<evidence type="ECO:0000256" key="4">
    <source>
        <dbReference type="ARBA" id="ARBA00037931"/>
    </source>
</evidence>
<evidence type="ECO:0000256" key="7">
    <source>
        <dbReference type="PROSITE-ProRule" id="PRU00221"/>
    </source>
</evidence>
<evidence type="ECO:0000313" key="8">
    <source>
        <dbReference type="EMBL" id="KIW11813.1"/>
    </source>
</evidence>
<dbReference type="PROSITE" id="PS00678">
    <property type="entry name" value="WD_REPEATS_1"/>
    <property type="match status" value="1"/>
</dbReference>
<dbReference type="EMBL" id="KN847498">
    <property type="protein sequence ID" value="KIW11813.1"/>
    <property type="molecule type" value="Genomic_DNA"/>
</dbReference>
<comment type="similarity">
    <text evidence="4">Belongs to the WD repeat ASA1 family.</text>
</comment>
<keyword evidence="2" id="KW-0677">Repeat</keyword>
<proteinExistence type="inferred from homology"/>
<dbReference type="Pfam" id="PF00400">
    <property type="entry name" value="WD40"/>
    <property type="match status" value="5"/>
</dbReference>
<evidence type="ECO:0000256" key="1">
    <source>
        <dbReference type="ARBA" id="ARBA00022574"/>
    </source>
</evidence>
<feature type="repeat" description="WD" evidence="7">
    <location>
        <begin position="11"/>
        <end position="52"/>
    </location>
</feature>
<evidence type="ECO:0000256" key="3">
    <source>
        <dbReference type="ARBA" id="ARBA00037338"/>
    </source>
</evidence>
<dbReference type="InterPro" id="IPR036322">
    <property type="entry name" value="WD40_repeat_dom_sf"/>
</dbReference>
<comment type="function">
    <text evidence="3">Component of the ASTRA complex involved in chromatin remodeling.</text>
</comment>
<dbReference type="HOGENOM" id="CLU_041940_0_1_1"/>
<dbReference type="SUPFAM" id="SSF50978">
    <property type="entry name" value="WD40 repeat-like"/>
    <property type="match status" value="1"/>
</dbReference>
<dbReference type="GeneID" id="27336169"/>
<keyword evidence="1 7" id="KW-0853">WD repeat</keyword>
<dbReference type="InterPro" id="IPR015943">
    <property type="entry name" value="WD40/YVTN_repeat-like_dom_sf"/>
</dbReference>
<protein>
    <recommendedName>
        <fullName evidence="6">ASTRA-associated protein 1</fullName>
    </recommendedName>
</protein>